<name>A0A8T4L102_9ARCH</name>
<dbReference type="PROSITE" id="PS00444">
    <property type="entry name" value="POLYPRENYL_SYNTHASE_2"/>
    <property type="match status" value="1"/>
</dbReference>
<dbReference type="SFLD" id="SFLDS00005">
    <property type="entry name" value="Isoprenoid_Synthase_Type_I"/>
    <property type="match status" value="1"/>
</dbReference>
<evidence type="ECO:0000313" key="5">
    <source>
        <dbReference type="Proteomes" id="UP000683213"/>
    </source>
</evidence>
<dbReference type="CDD" id="cd00685">
    <property type="entry name" value="Trans_IPPS_HT"/>
    <property type="match status" value="1"/>
</dbReference>
<dbReference type="PANTHER" id="PTHR12001:SF44">
    <property type="entry name" value="GERANYLGERANYL PYROPHOSPHATE SYNTHASE"/>
    <property type="match status" value="1"/>
</dbReference>
<comment type="similarity">
    <text evidence="3">Belongs to the FPP/GGPP synthase family.</text>
</comment>
<reference evidence="4" key="1">
    <citation type="submission" date="2021-03" db="EMBL/GenBank/DDBJ databases">
        <authorList>
            <person name="Jaffe A."/>
        </authorList>
    </citation>
    <scope>NUCLEOTIDE SEQUENCE</scope>
    <source>
        <strain evidence="4">RIFCSPHIGHO2_01_FULL_GW2011_AR10_43_9</strain>
    </source>
</reference>
<dbReference type="GO" id="GO:0046872">
    <property type="term" value="F:metal ion binding"/>
    <property type="evidence" value="ECO:0007669"/>
    <property type="project" value="UniProtKB-KW"/>
</dbReference>
<dbReference type="PANTHER" id="PTHR12001">
    <property type="entry name" value="GERANYLGERANYL PYROPHOSPHATE SYNTHASE"/>
    <property type="match status" value="1"/>
</dbReference>
<organism evidence="4 5">
    <name type="scientific">Candidatus Iainarchaeum sp</name>
    <dbReference type="NCBI Taxonomy" id="3101447"/>
    <lineage>
        <taxon>Archaea</taxon>
        <taxon>Candidatus Iainarchaeota</taxon>
        <taxon>Candidatus Iainarchaeia</taxon>
        <taxon>Candidatus Iainarchaeales</taxon>
        <taxon>Candidatus Iainarchaeaceae</taxon>
        <taxon>Candidatus Iainarchaeum</taxon>
    </lineage>
</organism>
<proteinExistence type="inferred from homology"/>
<dbReference type="Pfam" id="PF00348">
    <property type="entry name" value="polyprenyl_synt"/>
    <property type="match status" value="1"/>
</dbReference>
<gene>
    <name evidence="4" type="ORF">J4224_01950</name>
</gene>
<reference evidence="4" key="2">
    <citation type="submission" date="2021-05" db="EMBL/GenBank/DDBJ databases">
        <title>Protein family content uncovers lineage relationships and bacterial pathway maintenance mechanisms in DPANN archaea.</title>
        <authorList>
            <person name="Castelle C.J."/>
            <person name="Meheust R."/>
            <person name="Jaffe A.L."/>
            <person name="Seitz K."/>
            <person name="Gong X."/>
            <person name="Baker B.J."/>
            <person name="Banfield J.F."/>
        </authorList>
    </citation>
    <scope>NUCLEOTIDE SEQUENCE</scope>
    <source>
        <strain evidence="4">RIFCSPHIGHO2_01_FULL_GW2011_AR10_43_9</strain>
    </source>
</reference>
<dbReference type="Gene3D" id="1.10.600.10">
    <property type="entry name" value="Farnesyl Diphosphate Synthase"/>
    <property type="match status" value="1"/>
</dbReference>
<dbReference type="GO" id="GO:0008299">
    <property type="term" value="P:isoprenoid biosynthetic process"/>
    <property type="evidence" value="ECO:0007669"/>
    <property type="project" value="InterPro"/>
</dbReference>
<dbReference type="AlphaFoldDB" id="A0A8T4L102"/>
<keyword evidence="3" id="KW-0808">Transferase</keyword>
<evidence type="ECO:0000256" key="1">
    <source>
        <dbReference type="ARBA" id="ARBA00022723"/>
    </source>
</evidence>
<dbReference type="Proteomes" id="UP000683213">
    <property type="component" value="Unassembled WGS sequence"/>
</dbReference>
<protein>
    <submittedName>
        <fullName evidence="4">Polyprenyl synthetase family protein</fullName>
    </submittedName>
</protein>
<dbReference type="InterPro" id="IPR008949">
    <property type="entry name" value="Isoprenoid_synthase_dom_sf"/>
</dbReference>
<dbReference type="SFLD" id="SFLDG01017">
    <property type="entry name" value="Polyprenyl_Transferase_Like"/>
    <property type="match status" value="1"/>
</dbReference>
<evidence type="ECO:0000256" key="3">
    <source>
        <dbReference type="RuleBase" id="RU004466"/>
    </source>
</evidence>
<accession>A0A8T4L102</accession>
<evidence type="ECO:0000256" key="2">
    <source>
        <dbReference type="ARBA" id="ARBA00022842"/>
    </source>
</evidence>
<keyword evidence="1" id="KW-0479">Metal-binding</keyword>
<dbReference type="InterPro" id="IPR000092">
    <property type="entry name" value="Polyprenyl_synt"/>
</dbReference>
<keyword evidence="2" id="KW-0460">Magnesium</keyword>
<dbReference type="SUPFAM" id="SSF48576">
    <property type="entry name" value="Terpenoid synthases"/>
    <property type="match status" value="1"/>
</dbReference>
<dbReference type="PROSITE" id="PS00723">
    <property type="entry name" value="POLYPRENYL_SYNTHASE_1"/>
    <property type="match status" value="1"/>
</dbReference>
<comment type="caution">
    <text evidence="4">The sequence shown here is derived from an EMBL/GenBank/DDBJ whole genome shotgun (WGS) entry which is preliminary data.</text>
</comment>
<dbReference type="GO" id="GO:0004659">
    <property type="term" value="F:prenyltransferase activity"/>
    <property type="evidence" value="ECO:0007669"/>
    <property type="project" value="InterPro"/>
</dbReference>
<dbReference type="EMBL" id="JAGVWF010000027">
    <property type="protein sequence ID" value="MBS3059169.1"/>
    <property type="molecule type" value="Genomic_DNA"/>
</dbReference>
<evidence type="ECO:0000313" key="4">
    <source>
        <dbReference type="EMBL" id="MBS3059169.1"/>
    </source>
</evidence>
<sequence length="353" mass="39984">MTKLEQFLKRSAVEINKELERFFPRKISRQWMKENVSAEEFEFDLETYQKAVVEPVWDFLDRGGKRWRPSLMLLCCEAVGGNRKKALPFVVFPELLHTGSIIVDDVEDNSSVRRGRPAMHKLFGVDIAVNNGNLLYFLPAFLLYSNKFRLPSGLKAKIYDVCLEEMVRLSFGQATDIYWHQGKRTAVSEKQYLQMCTFKTGSLARLSAKLGVILGGGSRKQTEKLGNFAAAIGVAFQIRDDVLNISSSEHIGKDFGDDILEGKRSLIILRTLKKAAKHERNRLLAILGYATGSKQEVAEALKIIKKYDGIEFSKAKAKELVEKSWKEAEACITESSAKSLLREFANYVVERQS</sequence>
<dbReference type="InterPro" id="IPR033749">
    <property type="entry name" value="Polyprenyl_synt_CS"/>
</dbReference>